<evidence type="ECO:0000259" key="2">
    <source>
        <dbReference type="Pfam" id="PF12904"/>
    </source>
</evidence>
<dbReference type="Pfam" id="PF17957">
    <property type="entry name" value="Big_7"/>
    <property type="match status" value="1"/>
</dbReference>
<dbReference type="InterPro" id="IPR017853">
    <property type="entry name" value="GH"/>
</dbReference>
<evidence type="ECO:0000313" key="4">
    <source>
        <dbReference type="EMBL" id="KYG66998.1"/>
    </source>
</evidence>
<dbReference type="Gene3D" id="2.60.40.10">
    <property type="entry name" value="Immunoglobulins"/>
    <property type="match status" value="1"/>
</dbReference>
<feature type="domain" description="Apiosidase-like catalytic" evidence="3">
    <location>
        <begin position="31"/>
        <end position="352"/>
    </location>
</feature>
<dbReference type="PANTHER" id="PTHR37836">
    <property type="entry name" value="LMO1036 PROTEIN"/>
    <property type="match status" value="1"/>
</dbReference>
<dbReference type="PANTHER" id="PTHR37836:SF2">
    <property type="entry name" value="DUF4038 DOMAIN-CONTAINING PROTEIN"/>
    <property type="match status" value="1"/>
</dbReference>
<gene>
    <name evidence="4" type="ORF">AZI86_08225</name>
</gene>
<comment type="caution">
    <text evidence="4">The sequence shown here is derived from an EMBL/GenBank/DDBJ whole genome shotgun (WGS) entry which is preliminary data.</text>
</comment>
<evidence type="ECO:0008006" key="6">
    <source>
        <dbReference type="Google" id="ProtNLM"/>
    </source>
</evidence>
<evidence type="ECO:0000313" key="5">
    <source>
        <dbReference type="Proteomes" id="UP000075320"/>
    </source>
</evidence>
<dbReference type="OrthoDB" id="8108447at2"/>
<accession>A0A150WRK8</accession>
<reference evidence="4 5" key="1">
    <citation type="submission" date="2016-03" db="EMBL/GenBank/DDBJ databases">
        <authorList>
            <person name="Ploux O."/>
        </authorList>
    </citation>
    <scope>NUCLEOTIDE SEQUENCE [LARGE SCALE GENOMIC DNA]</scope>
    <source>
        <strain evidence="4 5">R0</strain>
    </source>
</reference>
<evidence type="ECO:0000259" key="3">
    <source>
        <dbReference type="Pfam" id="PF13204"/>
    </source>
</evidence>
<dbReference type="SUPFAM" id="SSF51445">
    <property type="entry name" value="(Trans)glycosidases"/>
    <property type="match status" value="1"/>
</dbReference>
<protein>
    <recommendedName>
        <fullName evidence="6">DUF4038 domain-containing protein</fullName>
    </recommendedName>
</protein>
<dbReference type="Pfam" id="PF13204">
    <property type="entry name" value="Apiosidase"/>
    <property type="match status" value="1"/>
</dbReference>
<name>A0A150WRK8_BDEBC</name>
<dbReference type="AlphaFoldDB" id="A0A150WRK8"/>
<dbReference type="EMBL" id="LUKE01000001">
    <property type="protein sequence ID" value="KYG66998.1"/>
    <property type="molecule type" value="Genomic_DNA"/>
</dbReference>
<proteinExistence type="predicted"/>
<feature type="domain" description="Putative collagen-binding" evidence="2">
    <location>
        <begin position="374"/>
        <end position="456"/>
    </location>
</feature>
<dbReference type="InterPro" id="IPR024749">
    <property type="entry name" value="Collagen-bd_put"/>
</dbReference>
<dbReference type="InterPro" id="IPR025277">
    <property type="entry name" value="Apiosidase-like_cat_dom"/>
</dbReference>
<dbReference type="Proteomes" id="UP000075320">
    <property type="component" value="Unassembled WGS sequence"/>
</dbReference>
<evidence type="ECO:0000256" key="1">
    <source>
        <dbReference type="SAM" id="SignalP"/>
    </source>
</evidence>
<keyword evidence="1" id="KW-0732">Signal</keyword>
<dbReference type="InterPro" id="IPR013783">
    <property type="entry name" value="Ig-like_fold"/>
</dbReference>
<feature type="chain" id="PRO_5007573588" description="DUF4038 domain-containing protein" evidence="1">
    <location>
        <begin position="22"/>
        <end position="974"/>
    </location>
</feature>
<dbReference type="Gene3D" id="3.20.20.80">
    <property type="entry name" value="Glycosidases"/>
    <property type="match status" value="1"/>
</dbReference>
<dbReference type="RefSeq" id="WP_061834575.1">
    <property type="nucleotide sequence ID" value="NZ_LUKE01000001.1"/>
</dbReference>
<sequence length="974" mass="103313">MRLAGWFFSFLLCSLMSWAHAQSSPYPITISANKRHFVNAQGQPYLMVADTAWSILAELTQSEIIDYLDDRQARGVNTILINLIEHSFTSNTPKWVTRTGISPFSNVNDMSTYNSAYFDFAEWFIQEALERDILVIVTPSYYGAGCSSDGWCTKMRTTGATKLQQYGQYIGAKFASYPNIIWSASGDATPGPSDMLLVNAVMNGIVAGEGSGGVHYHVAHWDRDTSGAEIPGISRLDIDTTYTYEGPENYSRLLARWADNEGVRPHIFFEGEYENEHNSDSLVWRSQIYMPMVTGSTGFIFGNNPIWYFADPGDPQDTFGNGGFPGGWTTAMNSPGIQTLTHARNFFSPIAWHTLSPDVNHTFMTSGYLGSTPENYVQASINSAGTLAVMYYQNHLRNPTFDMSKMAGPVTARWYDPSNGTYTAISGSPFANSGTRQFMPPSLNYEGQTDWVLLLETTPENNDNPIAYVQNSEQAVTANTDSISTPSFVTNPVAGNLMVCAIAYNSTSPVSAVSDTAGNSYTKAVGPVGTSGALAGWGLEIWYKNNLVSGSSFVTTATFPSAFDGYKRISCHEYSGIAASNALDQVIGDSGYGATGSVGPVTTTQDKELLFMAGAVASGSSAAGSGFTQRSTLDNDTIADRIVSTAGDYSATMSPTGDEWQMAFVTFKAAGEAVPPTVAITAPSNSDVVPTSSTVAINVTASDNVGVSNLKIYVNGNLLCTDTTTPYSCNWSVPATAGSFSIQAVAVDAAGNSANHTIAVTSASAIPISYVQNSEQSITANSSSVATPAFSSSLTAGNLMVCAIVYNSNSIQVTSVSDTAGNSYAKAVGPVTSPSGLMADWRAEVWYKENLATGTSVTVSANFGSTFNAYKRISCHEYAGIKTSGALDQSTSAVGTTSIGSVGPITTTQANELLFVAGAVGGGNSMAGSGFTQRSTLDNDTVADRIVSSTGSYSATMSPTGDDWQMILVSFKGL</sequence>
<organism evidence="4 5">
    <name type="scientific">Bdellovibrio bacteriovorus</name>
    <dbReference type="NCBI Taxonomy" id="959"/>
    <lineage>
        <taxon>Bacteria</taxon>
        <taxon>Pseudomonadati</taxon>
        <taxon>Bdellovibrionota</taxon>
        <taxon>Bdellovibrionia</taxon>
        <taxon>Bdellovibrionales</taxon>
        <taxon>Pseudobdellovibrionaceae</taxon>
        <taxon>Bdellovibrio</taxon>
    </lineage>
</organism>
<feature type="signal peptide" evidence="1">
    <location>
        <begin position="1"/>
        <end position="21"/>
    </location>
</feature>
<keyword evidence="5" id="KW-1185">Reference proteome</keyword>
<dbReference type="Pfam" id="PF12904">
    <property type="entry name" value="Collagen_bind_2"/>
    <property type="match status" value="1"/>
</dbReference>